<keyword evidence="13" id="KW-1185">Reference proteome</keyword>
<dbReference type="Gene3D" id="3.30.1370.10">
    <property type="entry name" value="K Homology domain, type 1"/>
    <property type="match status" value="2"/>
</dbReference>
<dbReference type="Proteomes" id="UP000011082">
    <property type="component" value="Unassembled WGS sequence"/>
</dbReference>
<evidence type="ECO:0000256" key="1">
    <source>
        <dbReference type="ARBA" id="ARBA00004604"/>
    </source>
</evidence>
<proteinExistence type="inferred from homology"/>
<sequence length="289" mass="34083">MSKDSKSDTETKDRKFKASTFDESKVRHSFLEVSVFEVLFPKHRAQYLKGVESYAIKACEVKKVHFEVDYDKFTMRVSTTDRTRDPYIIIKAYEMIQLLGRGVTLENAVKVLEDGIASEVLQARMLCSTEKIFERRRQRLSNPKILQSIELITKTHVLISNKTVCIVGEYKGVHEAKNIIIKCFENIHPAFELKRLIIKKKLMKDNAEGDWERFLPNIKKTHSKKKKTRRETGSMPEEIHERKEDLQMQTGEYFSNPENTERLRIKEEKRKKREEIRQAKKTRFEVPNE</sequence>
<accession>L2GPC3</accession>
<dbReference type="GO" id="GO:0030688">
    <property type="term" value="C:preribosome, small subunit precursor"/>
    <property type="evidence" value="ECO:0007669"/>
    <property type="project" value="EnsemblFungi"/>
</dbReference>
<dbReference type="SUPFAM" id="SSF54791">
    <property type="entry name" value="Eukaryotic type KH-domain (KH-domain type I)"/>
    <property type="match status" value="1"/>
</dbReference>
<dbReference type="GeneID" id="19881290"/>
<dbReference type="GO" id="GO:0032040">
    <property type="term" value="C:small-subunit processome"/>
    <property type="evidence" value="ECO:0007669"/>
    <property type="project" value="EnsemblFungi"/>
</dbReference>
<dbReference type="RefSeq" id="XP_007604025.1">
    <property type="nucleotide sequence ID" value="XM_007603963.1"/>
</dbReference>
<keyword evidence="3" id="KW-0690">Ribosome biogenesis</keyword>
<comment type="similarity">
    <text evidence="2">Belongs to the KRR1 family.</text>
</comment>
<evidence type="ECO:0000256" key="8">
    <source>
        <dbReference type="ARBA" id="ARBA00032993"/>
    </source>
</evidence>
<name>L2GPC3_VITCO</name>
<keyword evidence="4" id="KW-0698">rRNA processing</keyword>
<evidence type="ECO:0000256" key="4">
    <source>
        <dbReference type="ARBA" id="ARBA00022552"/>
    </source>
</evidence>
<evidence type="ECO:0000256" key="5">
    <source>
        <dbReference type="ARBA" id="ARBA00022884"/>
    </source>
</evidence>
<dbReference type="AlphaFoldDB" id="L2GPC3"/>
<dbReference type="OMA" id="HPIYEIK"/>
<keyword evidence="7" id="KW-0687">Ribonucleoprotein</keyword>
<feature type="region of interest" description="Disordered" evidence="9">
    <location>
        <begin position="219"/>
        <end position="289"/>
    </location>
</feature>
<dbReference type="InterPro" id="IPR024166">
    <property type="entry name" value="rRNA_assembly_KRR1"/>
</dbReference>
<dbReference type="InterPro" id="IPR036612">
    <property type="entry name" value="KH_dom_type_1_sf"/>
</dbReference>
<dbReference type="PANTHER" id="PTHR12581">
    <property type="entry name" value="HIV-1 REV BINDING PROTEIN 2, 3"/>
    <property type="match status" value="1"/>
</dbReference>
<dbReference type="InParanoid" id="L2GPC3"/>
<comment type="subcellular location">
    <subcellularLocation>
        <location evidence="1">Nucleus</location>
        <location evidence="1">Nucleolus</location>
    </subcellularLocation>
</comment>
<dbReference type="InterPro" id="IPR048548">
    <property type="entry name" value="KRR1-like_KH2"/>
</dbReference>
<evidence type="ECO:0000256" key="9">
    <source>
        <dbReference type="SAM" id="MobiDB-lite"/>
    </source>
</evidence>
<organism evidence="12 13">
    <name type="scientific">Vittaforma corneae (strain ATCC 50505)</name>
    <name type="common">Microsporidian parasite</name>
    <name type="synonym">Nosema corneum</name>
    <dbReference type="NCBI Taxonomy" id="993615"/>
    <lineage>
        <taxon>Eukaryota</taxon>
        <taxon>Fungi</taxon>
        <taxon>Fungi incertae sedis</taxon>
        <taxon>Microsporidia</taxon>
        <taxon>Nosematidae</taxon>
        <taxon>Vittaforma</taxon>
    </lineage>
</organism>
<dbReference type="FunCoup" id="L2GPC3">
    <property type="interactions" value="207"/>
</dbReference>
<dbReference type="EMBL" id="JH370132">
    <property type="protein sequence ID" value="ELA42474.1"/>
    <property type="molecule type" value="Genomic_DNA"/>
</dbReference>
<feature type="domain" description="KRR1 small subunit processome component first KH" evidence="10">
    <location>
        <begin position="34"/>
        <end position="114"/>
    </location>
</feature>
<dbReference type="InterPro" id="IPR048550">
    <property type="entry name" value="KRR1-like_KH1_euk"/>
</dbReference>
<evidence type="ECO:0000256" key="6">
    <source>
        <dbReference type="ARBA" id="ARBA00023242"/>
    </source>
</evidence>
<dbReference type="CDD" id="cd22393">
    <property type="entry name" value="KH-I_KRR1_rpt1"/>
    <property type="match status" value="1"/>
</dbReference>
<evidence type="ECO:0000256" key="7">
    <source>
        <dbReference type="ARBA" id="ARBA00023274"/>
    </source>
</evidence>
<dbReference type="InterPro" id="IPR041174">
    <property type="entry name" value="KRR1-like_KH1"/>
</dbReference>
<dbReference type="PANTHER" id="PTHR12581:SF0">
    <property type="entry name" value="KRR1 SMALL SUBUNIT PROCESSOME COMPONENT HOMOLOG"/>
    <property type="match status" value="1"/>
</dbReference>
<feature type="compositionally biased region" description="Basic and acidic residues" evidence="9">
    <location>
        <begin position="237"/>
        <end position="246"/>
    </location>
</feature>
<evidence type="ECO:0000259" key="10">
    <source>
        <dbReference type="Pfam" id="PF17903"/>
    </source>
</evidence>
<feature type="domain" description="KRR1 small subunit processome component second KH" evidence="11">
    <location>
        <begin position="117"/>
        <end position="204"/>
    </location>
</feature>
<dbReference type="VEuPathDB" id="MicrosporidiaDB:VICG_00573"/>
<dbReference type="GO" id="GO:0003723">
    <property type="term" value="F:RNA binding"/>
    <property type="evidence" value="ECO:0007669"/>
    <property type="project" value="UniProtKB-KW"/>
</dbReference>
<dbReference type="HOGENOM" id="CLU_040185_1_0_1"/>
<dbReference type="OrthoDB" id="441223at2759"/>
<dbReference type="STRING" id="993615.L2GPC3"/>
<keyword evidence="5" id="KW-0694">RNA-binding</keyword>
<feature type="compositionally biased region" description="Polar residues" evidence="9">
    <location>
        <begin position="247"/>
        <end position="258"/>
    </location>
</feature>
<keyword evidence="6" id="KW-0539">Nucleus</keyword>
<feature type="compositionally biased region" description="Basic residues" evidence="9">
    <location>
        <begin position="219"/>
        <end position="229"/>
    </location>
</feature>
<evidence type="ECO:0000259" key="11">
    <source>
        <dbReference type="Pfam" id="PF21800"/>
    </source>
</evidence>
<evidence type="ECO:0000313" key="12">
    <source>
        <dbReference type="EMBL" id="ELA42474.1"/>
    </source>
</evidence>
<reference evidence="13" key="1">
    <citation type="submission" date="2011-05" db="EMBL/GenBank/DDBJ databases">
        <title>The genome sequence of Vittaforma corneae strain ATCC 50505.</title>
        <authorList>
            <consortium name="The Broad Institute Genome Sequencing Platform"/>
            <person name="Cuomo C."/>
            <person name="Didier E."/>
            <person name="Bowers L."/>
            <person name="Young S.K."/>
            <person name="Zeng Q."/>
            <person name="Gargeya S."/>
            <person name="Fitzgerald M."/>
            <person name="Haas B."/>
            <person name="Abouelleil A."/>
            <person name="Alvarado L."/>
            <person name="Arachchi H.M."/>
            <person name="Berlin A."/>
            <person name="Chapman S.B."/>
            <person name="Gearin G."/>
            <person name="Goldberg J."/>
            <person name="Griggs A."/>
            <person name="Gujja S."/>
            <person name="Hansen M."/>
            <person name="Heiman D."/>
            <person name="Howarth C."/>
            <person name="Larimer J."/>
            <person name="Lui A."/>
            <person name="MacDonald P.J.P."/>
            <person name="McCowen C."/>
            <person name="Montmayeur A."/>
            <person name="Murphy C."/>
            <person name="Neiman D."/>
            <person name="Pearson M."/>
            <person name="Priest M."/>
            <person name="Roberts A."/>
            <person name="Saif S."/>
            <person name="Shea T."/>
            <person name="Sisk P."/>
            <person name="Stolte C."/>
            <person name="Sykes S."/>
            <person name="Wortman J."/>
            <person name="Nusbaum C."/>
            <person name="Birren B."/>
        </authorList>
    </citation>
    <scope>NUCLEOTIDE SEQUENCE [LARGE SCALE GENOMIC DNA]</scope>
    <source>
        <strain evidence="13">ATCC 50505</strain>
    </source>
</reference>
<dbReference type="Pfam" id="PF21800">
    <property type="entry name" value="KH_KRR1_2nd"/>
    <property type="match status" value="1"/>
</dbReference>
<dbReference type="GO" id="GO:0000447">
    <property type="term" value="P:endonucleolytic cleavage in ITS1 to separate SSU-rRNA from 5.8S rRNA and LSU-rRNA from tricistronic rRNA transcript (SSU-rRNA, 5.8S rRNA, LSU-rRNA)"/>
    <property type="evidence" value="ECO:0007669"/>
    <property type="project" value="EnsemblFungi"/>
</dbReference>
<evidence type="ECO:0000256" key="2">
    <source>
        <dbReference type="ARBA" id="ARBA00009344"/>
    </source>
</evidence>
<evidence type="ECO:0000256" key="3">
    <source>
        <dbReference type="ARBA" id="ARBA00022517"/>
    </source>
</evidence>
<dbReference type="Pfam" id="PF17903">
    <property type="entry name" value="KH_KRR1_1st"/>
    <property type="match status" value="1"/>
</dbReference>
<gene>
    <name evidence="12" type="ORF">VICG_00573</name>
</gene>
<protein>
    <recommendedName>
        <fullName evidence="8">KRR-R motif-containing protein 1</fullName>
    </recommendedName>
</protein>
<evidence type="ECO:0000313" key="13">
    <source>
        <dbReference type="Proteomes" id="UP000011082"/>
    </source>
</evidence>
<feature type="compositionally biased region" description="Basic and acidic residues" evidence="9">
    <location>
        <begin position="259"/>
        <end position="289"/>
    </location>
</feature>